<keyword evidence="6" id="KW-1185">Reference proteome</keyword>
<dbReference type="Proteomes" id="UP000183788">
    <property type="component" value="Unassembled WGS sequence"/>
</dbReference>
<dbReference type="AlphaFoldDB" id="A0A1K1SE93"/>
<name>A0A1K1SE93_9BACT</name>
<sequence length="104" mass="11244">MKKTLYIVFATIAAGAFAACNQHSTEKAAAKADSAMSSVTQTTEDTTALQPIAGKLGDPVCGMPYDTMFHEFSVYKKDTVHFCSPTCKRVFDKNPEKFAAKLGL</sequence>
<evidence type="ECO:0000313" key="4">
    <source>
        <dbReference type="EMBL" id="WQG87925.1"/>
    </source>
</evidence>
<dbReference type="EMBL" id="CP140154">
    <property type="protein sequence ID" value="WQG87925.1"/>
    <property type="molecule type" value="Genomic_DNA"/>
</dbReference>
<dbReference type="GO" id="GO:0016491">
    <property type="term" value="F:oxidoreductase activity"/>
    <property type="evidence" value="ECO:0007669"/>
    <property type="project" value="InterPro"/>
</dbReference>
<dbReference type="InterPro" id="IPR007029">
    <property type="entry name" value="YHS_dom"/>
</dbReference>
<feature type="signal peptide" evidence="1">
    <location>
        <begin position="1"/>
        <end position="18"/>
    </location>
</feature>
<dbReference type="InterPro" id="IPR012348">
    <property type="entry name" value="RNR-like"/>
</dbReference>
<evidence type="ECO:0000256" key="1">
    <source>
        <dbReference type="SAM" id="SignalP"/>
    </source>
</evidence>
<organism evidence="3 5">
    <name type="scientific">Chitinophaga sancti</name>
    <dbReference type="NCBI Taxonomy" id="1004"/>
    <lineage>
        <taxon>Bacteria</taxon>
        <taxon>Pseudomonadati</taxon>
        <taxon>Bacteroidota</taxon>
        <taxon>Chitinophagia</taxon>
        <taxon>Chitinophagales</taxon>
        <taxon>Chitinophagaceae</taxon>
        <taxon>Chitinophaga</taxon>
    </lineage>
</organism>
<dbReference type="InterPro" id="IPR009078">
    <property type="entry name" value="Ferritin-like_SF"/>
</dbReference>
<dbReference type="PROSITE" id="PS51257">
    <property type="entry name" value="PROKAR_LIPOPROTEIN"/>
    <property type="match status" value="1"/>
</dbReference>
<dbReference type="Pfam" id="PF04945">
    <property type="entry name" value="YHS"/>
    <property type="match status" value="1"/>
</dbReference>
<evidence type="ECO:0000313" key="5">
    <source>
        <dbReference type="Proteomes" id="UP000183788"/>
    </source>
</evidence>
<dbReference type="Proteomes" id="UP001326715">
    <property type="component" value="Chromosome"/>
</dbReference>
<evidence type="ECO:0000259" key="2">
    <source>
        <dbReference type="Pfam" id="PF04945"/>
    </source>
</evidence>
<proteinExistence type="predicted"/>
<protein>
    <submittedName>
        <fullName evidence="3">YHS domain-containing protein</fullName>
    </submittedName>
</protein>
<reference evidence="3 5" key="1">
    <citation type="submission" date="2016-11" db="EMBL/GenBank/DDBJ databases">
        <authorList>
            <person name="Jaros S."/>
            <person name="Januszkiewicz K."/>
            <person name="Wedrychowicz H."/>
        </authorList>
    </citation>
    <scope>NUCLEOTIDE SEQUENCE [LARGE SCALE GENOMIC DNA]</scope>
    <source>
        <strain evidence="3 5">DSM 784</strain>
    </source>
</reference>
<dbReference type="Gene3D" id="1.10.620.20">
    <property type="entry name" value="Ribonucleotide Reductase, subunit A"/>
    <property type="match status" value="1"/>
</dbReference>
<dbReference type="EMBL" id="FPIZ01000021">
    <property type="protein sequence ID" value="SFW82436.1"/>
    <property type="molecule type" value="Genomic_DNA"/>
</dbReference>
<dbReference type="STRING" id="1004.SAMN05661012_05230"/>
<accession>A0A1K1SE93</accession>
<feature type="chain" id="PRO_5009668023" evidence="1">
    <location>
        <begin position="19"/>
        <end position="104"/>
    </location>
</feature>
<keyword evidence="1" id="KW-0732">Signal</keyword>
<evidence type="ECO:0000313" key="6">
    <source>
        <dbReference type="Proteomes" id="UP001326715"/>
    </source>
</evidence>
<dbReference type="RefSeq" id="WP_072364246.1">
    <property type="nucleotide sequence ID" value="NZ_CBHWAX010000109.1"/>
</dbReference>
<evidence type="ECO:0000313" key="3">
    <source>
        <dbReference type="EMBL" id="SFW82436.1"/>
    </source>
</evidence>
<gene>
    <name evidence="3" type="ORF">SAMN05661012_05230</name>
    <name evidence="4" type="ORF">SR876_23640</name>
</gene>
<reference evidence="4 6" key="2">
    <citation type="submission" date="2023-11" db="EMBL/GenBank/DDBJ databases">
        <title>MicrobeMod: A computational toolkit for identifying prokaryotic methylation and restriction-modification with nanopore sequencing.</title>
        <authorList>
            <person name="Crits-Christoph A."/>
            <person name="Kang S.C."/>
            <person name="Lee H."/>
            <person name="Ostrov N."/>
        </authorList>
    </citation>
    <scope>NUCLEOTIDE SEQUENCE [LARGE SCALE GENOMIC DNA]</scope>
    <source>
        <strain evidence="4 6">ATCC 23090</strain>
    </source>
</reference>
<dbReference type="SUPFAM" id="SSF47240">
    <property type="entry name" value="Ferritin-like"/>
    <property type="match status" value="1"/>
</dbReference>
<feature type="domain" description="YHS" evidence="2">
    <location>
        <begin position="57"/>
        <end position="99"/>
    </location>
</feature>